<evidence type="ECO:0000313" key="1">
    <source>
        <dbReference type="EMBL" id="KNZ51871.1"/>
    </source>
</evidence>
<protein>
    <submittedName>
        <fullName evidence="1">Uncharacterized protein</fullName>
    </submittedName>
</protein>
<dbReference type="OrthoDB" id="99432at2759"/>
<dbReference type="AlphaFoldDB" id="A0A0L6UTL2"/>
<sequence length="78" mass="8706">MFFYYSSLNFNTPPKCHQKTIQIVKTGHGRAKGSQGYSAADCTALVAAVKHVLPLRSQEWVQVLTNYNDYVGLNKQAT</sequence>
<comment type="caution">
    <text evidence="1">The sequence shown here is derived from an EMBL/GenBank/DDBJ whole genome shotgun (WGS) entry which is preliminary data.</text>
</comment>
<keyword evidence="2" id="KW-1185">Reference proteome</keyword>
<proteinExistence type="predicted"/>
<organism evidence="1 2">
    <name type="scientific">Puccinia sorghi</name>
    <dbReference type="NCBI Taxonomy" id="27349"/>
    <lineage>
        <taxon>Eukaryota</taxon>
        <taxon>Fungi</taxon>
        <taxon>Dikarya</taxon>
        <taxon>Basidiomycota</taxon>
        <taxon>Pucciniomycotina</taxon>
        <taxon>Pucciniomycetes</taxon>
        <taxon>Pucciniales</taxon>
        <taxon>Pucciniaceae</taxon>
        <taxon>Puccinia</taxon>
    </lineage>
</organism>
<dbReference type="PANTHER" id="PTHR34409:SF1">
    <property type="entry name" value="MYB-LIKE DOMAIN-CONTAINING PROTEIN"/>
    <property type="match status" value="1"/>
</dbReference>
<accession>A0A0L6UTL2</accession>
<name>A0A0L6UTL2_9BASI</name>
<dbReference type="PANTHER" id="PTHR34409">
    <property type="entry name" value="SET DOMAIN-CONTAINING PROTEIN"/>
    <property type="match status" value="1"/>
</dbReference>
<evidence type="ECO:0000313" key="2">
    <source>
        <dbReference type="Proteomes" id="UP000037035"/>
    </source>
</evidence>
<gene>
    <name evidence="1" type="ORF">VP01_377g9</name>
</gene>
<dbReference type="Proteomes" id="UP000037035">
    <property type="component" value="Unassembled WGS sequence"/>
</dbReference>
<reference evidence="1 2" key="1">
    <citation type="submission" date="2015-08" db="EMBL/GenBank/DDBJ databases">
        <title>Next Generation Sequencing and Analysis of the Genome of Puccinia sorghi L Schw, the Causal Agent of Maize Common Rust.</title>
        <authorList>
            <person name="Rochi L."/>
            <person name="Burguener G."/>
            <person name="Darino M."/>
            <person name="Turjanski A."/>
            <person name="Kreff E."/>
            <person name="Dieguez M.J."/>
            <person name="Sacco F."/>
        </authorList>
    </citation>
    <scope>NUCLEOTIDE SEQUENCE [LARGE SCALE GENOMIC DNA]</scope>
    <source>
        <strain evidence="1 2">RO10H11247</strain>
    </source>
</reference>
<dbReference type="EMBL" id="LAVV01008812">
    <property type="protein sequence ID" value="KNZ51871.1"/>
    <property type="molecule type" value="Genomic_DNA"/>
</dbReference>
<dbReference type="VEuPathDB" id="FungiDB:VP01_377g9"/>